<dbReference type="PANTHER" id="PTHR21534:SF0">
    <property type="entry name" value="KATANIN-INTERACTING PROTEIN"/>
    <property type="match status" value="1"/>
</dbReference>
<gene>
    <name evidence="2" type="ORF">LOTGIDRAFT_108413</name>
</gene>
<dbReference type="PANTHER" id="PTHR21534">
    <property type="entry name" value="KATANIN-INTERACTING PROTEIN"/>
    <property type="match status" value="1"/>
</dbReference>
<reference evidence="2 3" key="1">
    <citation type="journal article" date="2013" name="Nature">
        <title>Insights into bilaterian evolution from three spiralian genomes.</title>
        <authorList>
            <person name="Simakov O."/>
            <person name="Marletaz F."/>
            <person name="Cho S.J."/>
            <person name="Edsinger-Gonzales E."/>
            <person name="Havlak P."/>
            <person name="Hellsten U."/>
            <person name="Kuo D.H."/>
            <person name="Larsson T."/>
            <person name="Lv J."/>
            <person name="Arendt D."/>
            <person name="Savage R."/>
            <person name="Osoegawa K."/>
            <person name="de Jong P."/>
            <person name="Grimwood J."/>
            <person name="Chapman J.A."/>
            <person name="Shapiro H."/>
            <person name="Aerts A."/>
            <person name="Otillar R.P."/>
            <person name="Terry A.Y."/>
            <person name="Boore J.L."/>
            <person name="Grigoriev I.V."/>
            <person name="Lindberg D.R."/>
            <person name="Seaver E.C."/>
            <person name="Weisblat D.A."/>
            <person name="Putnam N.H."/>
            <person name="Rokhsar D.S."/>
        </authorList>
    </citation>
    <scope>NUCLEOTIDE SEQUENCE [LARGE SCALE GENOMIC DNA]</scope>
</reference>
<keyword evidence="3" id="KW-1185">Reference proteome</keyword>
<proteinExistence type="predicted"/>
<feature type="domain" description="KATNIP" evidence="1">
    <location>
        <begin position="316"/>
        <end position="633"/>
    </location>
</feature>
<dbReference type="GeneID" id="20230349"/>
<organism evidence="2 3">
    <name type="scientific">Lottia gigantea</name>
    <name type="common">Giant owl limpet</name>
    <dbReference type="NCBI Taxonomy" id="225164"/>
    <lineage>
        <taxon>Eukaryota</taxon>
        <taxon>Metazoa</taxon>
        <taxon>Spiralia</taxon>
        <taxon>Lophotrochozoa</taxon>
        <taxon>Mollusca</taxon>
        <taxon>Gastropoda</taxon>
        <taxon>Patellogastropoda</taxon>
        <taxon>Lottioidea</taxon>
        <taxon>Lottiidae</taxon>
        <taxon>Lottia</taxon>
    </lineage>
</organism>
<evidence type="ECO:0000259" key="1">
    <source>
        <dbReference type="Pfam" id="PF14652"/>
    </source>
</evidence>
<feature type="domain" description="KATNIP" evidence="1">
    <location>
        <begin position="88"/>
        <end position="247"/>
    </location>
</feature>
<sequence>MERIQKNRSKWREANLEESWGSLSFFNRSQRGRISMDMADDALDEYLPSSRKPLVKEETIEEEYIINDNNEDNFTIPELPYGRQLTIDIKTTWGDHHYVGLTGVEVFSSMGEQVQITKVTADPLDINILPEYSKDPRVVNNIIDGCNRTRDDVHMWLTPFTAGSHHYVYLTLCKPCQIAMIRVWNYNKSRIHSYRGAREVTIKLDKNIIFIGEIARACGGIEGGTESFGDTILFTTDEDILEEVSKNDEAFEGELLCEAEDEHVPYERPSTADESEDRPLTRAVGVIPKDSQLRPETSFVTTINNVTAYKTKNLELNFTDTWGDPHYLGLTALEVVGRDGESIPIKLSMLTANPRDVRVLPGHDHDARTLDKLIDGTTLTVADEHMWLVPFVENKNHLLTITFPEKVLVTGLRIWNYNKSREDTYRGAKIVHVKIDGRQISPSTGYLIRKGPGSCHFDFAQEIIFKCNNNNNNEKGFSPVNHAGGVETSHDYEAVQMPCGFIYQFQLFTAWSDQYYIGLNGLELYDENLKQIQLTENNISAHPVCVNVLDNMENDVRTPDKLINGINDTNDGKNTWLAPILPGLLNRVYVIFDQPTTVSMIKIWNYSKTPTRGVKDFALLVDDLLVYNGTLESVTPGARGIIPTCSIPQKYHTVLFTQNPDLVRKEKHTIINNQAGEQDVQLLNDKKIITKYTDPKKAQSGKPVNQGL</sequence>
<dbReference type="OrthoDB" id="304622at2759"/>
<dbReference type="KEGG" id="lgi:LOTGIDRAFT_108413"/>
<dbReference type="CTD" id="20230349"/>
<dbReference type="HOGENOM" id="CLU_003418_2_0_1"/>
<evidence type="ECO:0000313" key="3">
    <source>
        <dbReference type="Proteomes" id="UP000030746"/>
    </source>
</evidence>
<dbReference type="Proteomes" id="UP000030746">
    <property type="component" value="Unassembled WGS sequence"/>
</dbReference>
<name>V4B628_LOTGI</name>
<accession>V4B628</accession>
<dbReference type="OMA" id="IAENDKC"/>
<dbReference type="STRING" id="225164.V4B628"/>
<dbReference type="Pfam" id="PF14652">
    <property type="entry name" value="DUF4457"/>
    <property type="match status" value="2"/>
</dbReference>
<protein>
    <recommendedName>
        <fullName evidence="1">KATNIP domain-containing protein</fullName>
    </recommendedName>
</protein>
<dbReference type="EMBL" id="KB203566">
    <property type="protein sequence ID" value="ESO83969.1"/>
    <property type="molecule type" value="Genomic_DNA"/>
</dbReference>
<dbReference type="AlphaFoldDB" id="V4B628"/>
<evidence type="ECO:0000313" key="2">
    <source>
        <dbReference type="EMBL" id="ESO83969.1"/>
    </source>
</evidence>
<dbReference type="InterPro" id="IPR026704">
    <property type="entry name" value="KATNIP"/>
</dbReference>
<dbReference type="RefSeq" id="XP_009065098.1">
    <property type="nucleotide sequence ID" value="XM_009066850.1"/>
</dbReference>
<dbReference type="InterPro" id="IPR027859">
    <property type="entry name" value="KATNIP_dom"/>
</dbReference>